<organism evidence="1 2">
    <name type="scientific">Flammeovirga aprica JL-4</name>
    <dbReference type="NCBI Taxonomy" id="694437"/>
    <lineage>
        <taxon>Bacteria</taxon>
        <taxon>Pseudomonadati</taxon>
        <taxon>Bacteroidota</taxon>
        <taxon>Cytophagia</taxon>
        <taxon>Cytophagales</taxon>
        <taxon>Flammeovirgaceae</taxon>
        <taxon>Flammeovirga</taxon>
    </lineage>
</organism>
<dbReference type="Proteomes" id="UP000576082">
    <property type="component" value="Unassembled WGS sequence"/>
</dbReference>
<name>A0A7X9S0S2_9BACT</name>
<evidence type="ECO:0000313" key="2">
    <source>
        <dbReference type="Proteomes" id="UP000576082"/>
    </source>
</evidence>
<proteinExistence type="predicted"/>
<dbReference type="AlphaFoldDB" id="A0A7X9S0S2"/>
<accession>A0A7X9S0S2</accession>
<evidence type="ECO:0008006" key="3">
    <source>
        <dbReference type="Google" id="ProtNLM"/>
    </source>
</evidence>
<evidence type="ECO:0000313" key="1">
    <source>
        <dbReference type="EMBL" id="NME72303.1"/>
    </source>
</evidence>
<dbReference type="EMBL" id="JABANE010000149">
    <property type="protein sequence ID" value="NME72303.1"/>
    <property type="molecule type" value="Genomic_DNA"/>
</dbReference>
<reference evidence="1 2" key="1">
    <citation type="submission" date="2020-04" db="EMBL/GenBank/DDBJ databases">
        <title>Flammeovirga sp. SR4, a novel species isolated from seawater.</title>
        <authorList>
            <person name="Wang X."/>
        </authorList>
    </citation>
    <scope>NUCLEOTIDE SEQUENCE [LARGE SCALE GENOMIC DNA]</scope>
    <source>
        <strain evidence="1 2">ATCC 23126</strain>
    </source>
</reference>
<gene>
    <name evidence="1" type="ORF">HHU12_30360</name>
</gene>
<keyword evidence="2" id="KW-1185">Reference proteome</keyword>
<protein>
    <recommendedName>
        <fullName evidence="3">HEAT repeat domain-containing protein</fullName>
    </recommendedName>
</protein>
<comment type="caution">
    <text evidence="1">The sequence shown here is derived from an EMBL/GenBank/DDBJ whole genome shotgun (WGS) entry which is preliminary data.</text>
</comment>
<dbReference type="RefSeq" id="WP_169660497.1">
    <property type="nucleotide sequence ID" value="NZ_JABANE010000149.1"/>
</dbReference>
<sequence>MKLLTVILFLFTFTANRINETNDELAKKLIEEIRFVKYNDEFDKDDFFRVNNLLVEYEIAGRFDFLKNSHEYKELIHDLFNSTNETKRVFAYRLIGIIQDADFNDELIDRINSDEPTLLKTWSTMAVMANKVSSASDDLFRILSSSSSGLPLDILIDKYVAYDTKAVKSSCWKFIDSKDISEQIMAIQILANFEQDVNLQKKLIEFVEQWKDEYKGWVISSMALQKMSQLKPILSKYYEIEFLKEIIIEALEISPSEEDNNYAEALKSKMD</sequence>